<gene>
    <name evidence="2" type="ORF">PCASD_02150</name>
</gene>
<organism evidence="2 3">
    <name type="scientific">Puccinia coronata f. sp. avenae</name>
    <dbReference type="NCBI Taxonomy" id="200324"/>
    <lineage>
        <taxon>Eukaryota</taxon>
        <taxon>Fungi</taxon>
        <taxon>Dikarya</taxon>
        <taxon>Basidiomycota</taxon>
        <taxon>Pucciniomycotina</taxon>
        <taxon>Pucciniomycetes</taxon>
        <taxon>Pucciniales</taxon>
        <taxon>Pucciniaceae</taxon>
        <taxon>Puccinia</taxon>
    </lineage>
</organism>
<evidence type="ECO:0000313" key="3">
    <source>
        <dbReference type="Proteomes" id="UP000235392"/>
    </source>
</evidence>
<evidence type="ECO:0000313" key="2">
    <source>
        <dbReference type="EMBL" id="PLW52042.1"/>
    </source>
</evidence>
<protein>
    <submittedName>
        <fullName evidence="2">Uncharacterized protein</fullName>
    </submittedName>
</protein>
<evidence type="ECO:0000256" key="1">
    <source>
        <dbReference type="SAM" id="MobiDB-lite"/>
    </source>
</evidence>
<accession>A0A2N5VPZ0</accession>
<dbReference type="Proteomes" id="UP000235392">
    <property type="component" value="Unassembled WGS sequence"/>
</dbReference>
<feature type="region of interest" description="Disordered" evidence="1">
    <location>
        <begin position="1"/>
        <end position="34"/>
    </location>
</feature>
<name>A0A2N5VPZ0_9BASI</name>
<dbReference type="AlphaFoldDB" id="A0A2N5VPZ0"/>
<proteinExistence type="predicted"/>
<feature type="compositionally biased region" description="Basic and acidic residues" evidence="1">
    <location>
        <begin position="1"/>
        <end position="11"/>
    </location>
</feature>
<comment type="caution">
    <text evidence="2">The sequence shown here is derived from an EMBL/GenBank/DDBJ whole genome shotgun (WGS) entry which is preliminary data.</text>
</comment>
<reference evidence="2 3" key="1">
    <citation type="submission" date="2017-11" db="EMBL/GenBank/DDBJ databases">
        <title>De novo assembly and phasing of dikaryotic genomes from two isolates of Puccinia coronata f. sp. avenae, the causal agent of oat crown rust.</title>
        <authorList>
            <person name="Miller M.E."/>
            <person name="Zhang Y."/>
            <person name="Omidvar V."/>
            <person name="Sperschneider J."/>
            <person name="Schwessinger B."/>
            <person name="Raley C."/>
            <person name="Palmer J.M."/>
            <person name="Garnica D."/>
            <person name="Upadhyaya N."/>
            <person name="Rathjen J."/>
            <person name="Taylor J.M."/>
            <person name="Park R.F."/>
            <person name="Dodds P.N."/>
            <person name="Hirsch C.D."/>
            <person name="Kianian S.F."/>
            <person name="Figueroa M."/>
        </authorList>
    </citation>
    <scope>NUCLEOTIDE SEQUENCE [LARGE SCALE GENOMIC DNA]</scope>
    <source>
        <strain evidence="2">12SD80</strain>
    </source>
</reference>
<sequence>MSSPTSDEHQDAIPQPPPEAFCSGEPKHSNQESVSADFVKIRPDDTIKVELDMTTSDMTELKQAVFRAVVASQEDIRFGPILYQLETNGALHWKACTFLFERLIRTYNLPAEFNDFSDIFNTSETQLSATVGLTMDYPKKEILSAKKNSSDVGVNKPPSSPNLTFVVRKRSTLTPATKSHPINL</sequence>
<dbReference type="EMBL" id="PGCI01000002">
    <property type="protein sequence ID" value="PLW52042.1"/>
    <property type="molecule type" value="Genomic_DNA"/>
</dbReference>